<evidence type="ECO:0000256" key="10">
    <source>
        <dbReference type="PIRSR" id="PIRSR605856-50"/>
    </source>
</evidence>
<comment type="catalytic activity">
    <reaction evidence="8 12">
        <text>O-acetyl-L-serine + hydrogen sulfide = L-cysteine + acetate</text>
        <dbReference type="Rhea" id="RHEA:14829"/>
        <dbReference type="ChEBI" id="CHEBI:29919"/>
        <dbReference type="ChEBI" id="CHEBI:30089"/>
        <dbReference type="ChEBI" id="CHEBI:35235"/>
        <dbReference type="ChEBI" id="CHEBI:58340"/>
        <dbReference type="EC" id="2.5.1.47"/>
    </reaction>
</comment>
<dbReference type="InterPro" id="IPR005856">
    <property type="entry name" value="Cys_synth"/>
</dbReference>
<evidence type="ECO:0000256" key="2">
    <source>
        <dbReference type="ARBA" id="ARBA00004962"/>
    </source>
</evidence>
<keyword evidence="15" id="KW-1185">Reference proteome</keyword>
<accession>A0A387BJW4</accession>
<comment type="similarity">
    <text evidence="3 12">Belongs to the cysteine synthase/cystathionine beta-synthase family.</text>
</comment>
<dbReference type="GO" id="GO:0005737">
    <property type="term" value="C:cytoplasm"/>
    <property type="evidence" value="ECO:0007669"/>
    <property type="project" value="UniProtKB-ARBA"/>
</dbReference>
<reference evidence="14 15" key="1">
    <citation type="submission" date="2018-09" db="EMBL/GenBank/DDBJ databases">
        <title>Genome sequencing of strain 2DFW10M-5.</title>
        <authorList>
            <person name="Heo J."/>
            <person name="Kim S.-J."/>
            <person name="Kwon S.-W."/>
        </authorList>
    </citation>
    <scope>NUCLEOTIDE SEQUENCE [LARGE SCALE GENOMIC DNA]</scope>
    <source>
        <strain evidence="14 15">2DFW10M-5</strain>
    </source>
</reference>
<feature type="binding site" evidence="10">
    <location>
        <position position="75"/>
    </location>
    <ligand>
        <name>pyridoxal 5'-phosphate</name>
        <dbReference type="ChEBI" id="CHEBI:597326"/>
    </ligand>
</feature>
<feature type="binding site" evidence="10">
    <location>
        <position position="267"/>
    </location>
    <ligand>
        <name>pyridoxal 5'-phosphate</name>
        <dbReference type="ChEBI" id="CHEBI:597326"/>
    </ligand>
</feature>
<dbReference type="PANTHER" id="PTHR10314">
    <property type="entry name" value="CYSTATHIONINE BETA-SYNTHASE"/>
    <property type="match status" value="1"/>
</dbReference>
<dbReference type="Gene3D" id="3.40.50.1100">
    <property type="match status" value="2"/>
</dbReference>
<evidence type="ECO:0000256" key="1">
    <source>
        <dbReference type="ARBA" id="ARBA00001933"/>
    </source>
</evidence>
<dbReference type="PROSITE" id="PS00901">
    <property type="entry name" value="CYS_SYNTHASE"/>
    <property type="match status" value="1"/>
</dbReference>
<dbReference type="InterPro" id="IPR001926">
    <property type="entry name" value="TrpB-like_PALP"/>
</dbReference>
<comment type="cofactor">
    <cofactor evidence="1 10 12">
        <name>pyridoxal 5'-phosphate</name>
        <dbReference type="ChEBI" id="CHEBI:597326"/>
    </cofactor>
</comment>
<evidence type="ECO:0000256" key="8">
    <source>
        <dbReference type="ARBA" id="ARBA00047931"/>
    </source>
</evidence>
<feature type="binding site" evidence="10">
    <location>
        <begin position="179"/>
        <end position="183"/>
    </location>
    <ligand>
        <name>pyridoxal 5'-phosphate</name>
        <dbReference type="ChEBI" id="CHEBI:597326"/>
    </ligand>
</feature>
<evidence type="ECO:0000256" key="3">
    <source>
        <dbReference type="ARBA" id="ARBA00007103"/>
    </source>
</evidence>
<sequence length="314" mass="32529">MAEILPDITKAVGGTPLVKLNRVTDDAPATVLAKLEFFNPASSVKDRIAVAIVDAAEADGALTEGGTIVEATSGNTGIGLAMVGAARGYKTILVMPDTMSIERRLILRAFGAEVVLTPGAEGIKSSIAKVQEIVASTPGAIWARQFENQANPAIHYNTTGPEIWDATGGDVDVFVAGIGTGGTITGAGRFLKEQNPNVHIVAVEPAETEVLRGGAHGPHKIQGIGAGFVPEVLDTDVYDEVFPVPSDDAIATARRLAAEEGVFAGISSGAAVYAAVQLAKRPEFAGKNIVAVVPDTGERYFSTALYKHLAEADA</sequence>
<organism evidence="14 15">
    <name type="scientific">Gryllotalpicola protaetiae</name>
    <dbReference type="NCBI Taxonomy" id="2419771"/>
    <lineage>
        <taxon>Bacteria</taxon>
        <taxon>Bacillati</taxon>
        <taxon>Actinomycetota</taxon>
        <taxon>Actinomycetes</taxon>
        <taxon>Micrococcales</taxon>
        <taxon>Microbacteriaceae</taxon>
        <taxon>Gryllotalpicola</taxon>
    </lineage>
</organism>
<protein>
    <recommendedName>
        <fullName evidence="12">Cysteine synthase</fullName>
        <ecNumber evidence="12">2.5.1.47</ecNumber>
    </recommendedName>
</protein>
<evidence type="ECO:0000256" key="5">
    <source>
        <dbReference type="ARBA" id="ARBA00022679"/>
    </source>
</evidence>
<feature type="modified residue" description="N6-(pyridoxal phosphate)lysine" evidence="11">
    <location>
        <position position="45"/>
    </location>
</feature>
<evidence type="ECO:0000256" key="7">
    <source>
        <dbReference type="ARBA" id="ARBA00023192"/>
    </source>
</evidence>
<dbReference type="OrthoDB" id="9805733at2"/>
<dbReference type="InterPro" id="IPR036052">
    <property type="entry name" value="TrpB-like_PALP_sf"/>
</dbReference>
<gene>
    <name evidence="14" type="primary">cysK</name>
    <name evidence="14" type="ORF">D7I44_13345</name>
</gene>
<comment type="pathway">
    <text evidence="2">Amino-acid biosynthesis; L-cysteine biosynthesis; L-cysteine from L-serine: step 2/2.</text>
</comment>
<keyword evidence="6 10" id="KW-0663">Pyridoxal phosphate</keyword>
<evidence type="ECO:0000256" key="12">
    <source>
        <dbReference type="RuleBase" id="RU003985"/>
    </source>
</evidence>
<dbReference type="InterPro" id="IPR001216">
    <property type="entry name" value="P-phosphate_BS"/>
</dbReference>
<feature type="domain" description="Tryptophan synthase beta chain-like PALP" evidence="13">
    <location>
        <begin position="8"/>
        <end position="295"/>
    </location>
</feature>
<evidence type="ECO:0000256" key="4">
    <source>
        <dbReference type="ARBA" id="ARBA00022605"/>
    </source>
</evidence>
<keyword evidence="4 12" id="KW-0028">Amino-acid biosynthesis</keyword>
<evidence type="ECO:0000313" key="15">
    <source>
        <dbReference type="Proteomes" id="UP000275069"/>
    </source>
</evidence>
<dbReference type="Proteomes" id="UP000275069">
    <property type="component" value="Chromosome"/>
</dbReference>
<evidence type="ECO:0000259" key="13">
    <source>
        <dbReference type="Pfam" id="PF00291"/>
    </source>
</evidence>
<dbReference type="SUPFAM" id="SSF53686">
    <property type="entry name" value="Tryptophan synthase beta subunit-like PLP-dependent enzymes"/>
    <property type="match status" value="1"/>
</dbReference>
<evidence type="ECO:0000256" key="9">
    <source>
        <dbReference type="ARBA" id="ARBA00053442"/>
    </source>
</evidence>
<dbReference type="GO" id="GO:0004124">
    <property type="term" value="F:cysteine synthase activity"/>
    <property type="evidence" value="ECO:0007669"/>
    <property type="project" value="UniProtKB-UniRule"/>
</dbReference>
<comment type="function">
    <text evidence="9">Catalyzes the conversion of O-acetylserine (OAS) to cysteine through the elimination of acetate and addition of hydrogen sulfide.</text>
</comment>
<dbReference type="EMBL" id="CP032624">
    <property type="protein sequence ID" value="AYG04415.1"/>
    <property type="molecule type" value="Genomic_DNA"/>
</dbReference>
<dbReference type="RefSeq" id="WP_120789945.1">
    <property type="nucleotide sequence ID" value="NZ_CP032624.1"/>
</dbReference>
<dbReference type="NCBIfam" id="TIGR01139">
    <property type="entry name" value="cysK"/>
    <property type="match status" value="1"/>
</dbReference>
<dbReference type="CDD" id="cd01561">
    <property type="entry name" value="CBS_like"/>
    <property type="match status" value="1"/>
</dbReference>
<keyword evidence="7 12" id="KW-0198">Cysteine biosynthesis</keyword>
<dbReference type="GO" id="GO:0006535">
    <property type="term" value="P:cysteine biosynthetic process from serine"/>
    <property type="evidence" value="ECO:0007669"/>
    <property type="project" value="UniProtKB-UniRule"/>
</dbReference>
<keyword evidence="5 12" id="KW-0808">Transferase</keyword>
<dbReference type="NCBIfam" id="TIGR01136">
    <property type="entry name" value="cysKM"/>
    <property type="match status" value="1"/>
</dbReference>
<dbReference type="AlphaFoldDB" id="A0A387BJW4"/>
<dbReference type="InterPro" id="IPR050214">
    <property type="entry name" value="Cys_Synth/Cystath_Beta-Synth"/>
</dbReference>
<dbReference type="KEGG" id="gry:D7I44_13345"/>
<evidence type="ECO:0000313" key="14">
    <source>
        <dbReference type="EMBL" id="AYG04415.1"/>
    </source>
</evidence>
<dbReference type="Pfam" id="PF00291">
    <property type="entry name" value="PALP"/>
    <property type="match status" value="1"/>
</dbReference>
<evidence type="ECO:0000256" key="11">
    <source>
        <dbReference type="PIRSR" id="PIRSR605856-51"/>
    </source>
</evidence>
<evidence type="ECO:0000256" key="6">
    <source>
        <dbReference type="ARBA" id="ARBA00022898"/>
    </source>
</evidence>
<name>A0A387BJW4_9MICO</name>
<proteinExistence type="inferred from homology"/>
<dbReference type="FunFam" id="3.40.50.1100:FF:000067">
    <property type="entry name" value="Cysteine synthase"/>
    <property type="match status" value="1"/>
</dbReference>
<dbReference type="EC" id="2.5.1.47" evidence="12"/>
<dbReference type="InterPro" id="IPR005859">
    <property type="entry name" value="CysK"/>
</dbReference>